<feature type="compositionally biased region" description="Low complexity" evidence="1">
    <location>
        <begin position="66"/>
        <end position="84"/>
    </location>
</feature>
<reference evidence="2" key="1">
    <citation type="submission" date="2021-03" db="EMBL/GenBank/DDBJ databases">
        <authorList>
            <person name="Li Z."/>
            <person name="Yang C."/>
        </authorList>
    </citation>
    <scope>NUCLEOTIDE SEQUENCE</scope>
    <source>
        <strain evidence="2">Dzin_1.0</strain>
        <tissue evidence="2">Leaf</tissue>
    </source>
</reference>
<feature type="compositionally biased region" description="Low complexity" evidence="1">
    <location>
        <begin position="168"/>
        <end position="178"/>
    </location>
</feature>
<organism evidence="2 3">
    <name type="scientific">Dioscorea zingiberensis</name>
    <dbReference type="NCBI Taxonomy" id="325984"/>
    <lineage>
        <taxon>Eukaryota</taxon>
        <taxon>Viridiplantae</taxon>
        <taxon>Streptophyta</taxon>
        <taxon>Embryophyta</taxon>
        <taxon>Tracheophyta</taxon>
        <taxon>Spermatophyta</taxon>
        <taxon>Magnoliopsida</taxon>
        <taxon>Liliopsida</taxon>
        <taxon>Dioscoreales</taxon>
        <taxon>Dioscoreaceae</taxon>
        <taxon>Dioscorea</taxon>
    </lineage>
</organism>
<gene>
    <name evidence="2" type="ORF">J5N97_007547</name>
</gene>
<reference evidence="2" key="2">
    <citation type="journal article" date="2022" name="Hortic Res">
        <title>The genome of Dioscorea zingiberensis sheds light on the biosynthesis, origin and evolution of the medicinally important diosgenin saponins.</title>
        <authorList>
            <person name="Li Y."/>
            <person name="Tan C."/>
            <person name="Li Z."/>
            <person name="Guo J."/>
            <person name="Li S."/>
            <person name="Chen X."/>
            <person name="Wang C."/>
            <person name="Dai X."/>
            <person name="Yang H."/>
            <person name="Song W."/>
            <person name="Hou L."/>
            <person name="Xu J."/>
            <person name="Tong Z."/>
            <person name="Xu A."/>
            <person name="Yuan X."/>
            <person name="Wang W."/>
            <person name="Yang Q."/>
            <person name="Chen L."/>
            <person name="Sun Z."/>
            <person name="Wang K."/>
            <person name="Pan B."/>
            <person name="Chen J."/>
            <person name="Bao Y."/>
            <person name="Liu F."/>
            <person name="Qi X."/>
            <person name="Gang D.R."/>
            <person name="Wen J."/>
            <person name="Li J."/>
        </authorList>
    </citation>
    <scope>NUCLEOTIDE SEQUENCE</scope>
    <source>
        <strain evidence="2">Dzin_1.0</strain>
    </source>
</reference>
<name>A0A9D5HUQ2_9LILI</name>
<evidence type="ECO:0000256" key="1">
    <source>
        <dbReference type="SAM" id="MobiDB-lite"/>
    </source>
</evidence>
<dbReference type="OrthoDB" id="784906at2759"/>
<feature type="compositionally biased region" description="Basic and acidic residues" evidence="1">
    <location>
        <begin position="186"/>
        <end position="203"/>
    </location>
</feature>
<dbReference type="EMBL" id="JAGGNH010000001">
    <property type="protein sequence ID" value="KAJ0989191.1"/>
    <property type="molecule type" value="Genomic_DNA"/>
</dbReference>
<dbReference type="Pfam" id="PF05623">
    <property type="entry name" value="DUF789"/>
    <property type="match status" value="1"/>
</dbReference>
<protein>
    <submittedName>
        <fullName evidence="2">Uncharacterized protein</fullName>
    </submittedName>
</protein>
<dbReference type="Proteomes" id="UP001085076">
    <property type="component" value="Miscellaneous, Linkage group lg01"/>
</dbReference>
<feature type="region of interest" description="Disordered" evidence="1">
    <location>
        <begin position="23"/>
        <end position="86"/>
    </location>
</feature>
<sequence length="414" mass="45944">MMGTSIQFGRVHGDDRFYNAAKARRSPHHYPFRPRSSASSSSGAGSSAATTVLNGREPENRTGSEPPTKAAAVPSSPSAPATPSRCNLDRFLESTVPSVPAQYLSKTRMRGWRTCDVEFRPYFALADLWESFKEWSAYGAGVPLLLNGTDSVIQYYVPYLSGIQLYSESGSPSSSSSRPGEESDGDNCRDSSSDGSSDYDHQTPLKYSRNWNQKDFGSVSAFRMDRLSLRDNHRASQEEFSSDDGETGNSQGRLLFEYLEHNPPFTREPLADKISDLACRFPELKTLKSSDLSPASWMSVAWYPIYRIPTGPTLQDLDACFLTFHYLSTPMKGIGNASGPIVTYPQGVDGVPKISLPSFGLSCYKLKGSIWTANGTYERQLTDSLFQAADKWLRLRQVNHPDYQFFASRGVIQR</sequence>
<evidence type="ECO:0000313" key="2">
    <source>
        <dbReference type="EMBL" id="KAJ0989191.1"/>
    </source>
</evidence>
<dbReference type="PANTHER" id="PTHR31343">
    <property type="entry name" value="T15D22.8"/>
    <property type="match status" value="1"/>
</dbReference>
<feature type="compositionally biased region" description="Low complexity" evidence="1">
    <location>
        <begin position="36"/>
        <end position="49"/>
    </location>
</feature>
<feature type="compositionally biased region" description="Basic residues" evidence="1">
    <location>
        <begin position="23"/>
        <end position="32"/>
    </location>
</feature>
<dbReference type="AlphaFoldDB" id="A0A9D5HUQ2"/>
<proteinExistence type="predicted"/>
<dbReference type="InterPro" id="IPR008507">
    <property type="entry name" value="DUF789"/>
</dbReference>
<feature type="region of interest" description="Disordered" evidence="1">
    <location>
        <begin position="168"/>
        <end position="205"/>
    </location>
</feature>
<evidence type="ECO:0000313" key="3">
    <source>
        <dbReference type="Proteomes" id="UP001085076"/>
    </source>
</evidence>
<keyword evidence="3" id="KW-1185">Reference proteome</keyword>
<dbReference type="PANTHER" id="PTHR31343:SF42">
    <property type="entry name" value="T15D22.8"/>
    <property type="match status" value="1"/>
</dbReference>
<accession>A0A9D5HUQ2</accession>
<comment type="caution">
    <text evidence="2">The sequence shown here is derived from an EMBL/GenBank/DDBJ whole genome shotgun (WGS) entry which is preliminary data.</text>
</comment>